<dbReference type="Pfam" id="PF13520">
    <property type="entry name" value="AA_permease_2"/>
    <property type="match status" value="1"/>
</dbReference>
<protein>
    <submittedName>
        <fullName evidence="6">Amino acid permease</fullName>
    </submittedName>
</protein>
<feature type="transmembrane region" description="Helical" evidence="5">
    <location>
        <begin position="55"/>
        <end position="75"/>
    </location>
</feature>
<accession>A0A941IPR1</accession>
<evidence type="ECO:0000313" key="7">
    <source>
        <dbReference type="Proteomes" id="UP000675781"/>
    </source>
</evidence>
<feature type="transmembrane region" description="Helical" evidence="5">
    <location>
        <begin position="81"/>
        <end position="103"/>
    </location>
</feature>
<keyword evidence="2 5" id="KW-0812">Transmembrane</keyword>
<evidence type="ECO:0000256" key="4">
    <source>
        <dbReference type="ARBA" id="ARBA00023136"/>
    </source>
</evidence>
<dbReference type="Proteomes" id="UP000675781">
    <property type="component" value="Unassembled WGS sequence"/>
</dbReference>
<dbReference type="GO" id="GO:0022857">
    <property type="term" value="F:transmembrane transporter activity"/>
    <property type="evidence" value="ECO:0007669"/>
    <property type="project" value="InterPro"/>
</dbReference>
<feature type="transmembrane region" description="Helical" evidence="5">
    <location>
        <begin position="6"/>
        <end position="34"/>
    </location>
</feature>
<comment type="caution">
    <text evidence="6">The sequence shown here is derived from an EMBL/GenBank/DDBJ whole genome shotgun (WGS) entry which is preliminary data.</text>
</comment>
<gene>
    <name evidence="6" type="ORF">KDL01_08905</name>
</gene>
<evidence type="ECO:0000256" key="1">
    <source>
        <dbReference type="ARBA" id="ARBA00004141"/>
    </source>
</evidence>
<dbReference type="EMBL" id="JAGSOG010000029">
    <property type="protein sequence ID" value="MBR7833382.1"/>
    <property type="molecule type" value="Genomic_DNA"/>
</dbReference>
<dbReference type="RefSeq" id="WP_212527904.1">
    <property type="nucleotide sequence ID" value="NZ_JAGSOG010000029.1"/>
</dbReference>
<dbReference type="AlphaFoldDB" id="A0A941IPR1"/>
<evidence type="ECO:0000256" key="3">
    <source>
        <dbReference type="ARBA" id="ARBA00022989"/>
    </source>
</evidence>
<proteinExistence type="predicted"/>
<dbReference type="InterPro" id="IPR002293">
    <property type="entry name" value="AA/rel_permease1"/>
</dbReference>
<keyword evidence="3 5" id="KW-1133">Transmembrane helix</keyword>
<feature type="transmembrane region" description="Helical" evidence="5">
    <location>
        <begin position="115"/>
        <end position="142"/>
    </location>
</feature>
<comment type="subcellular location">
    <subcellularLocation>
        <location evidence="1">Membrane</location>
        <topology evidence="1">Multi-pass membrane protein</topology>
    </subcellularLocation>
</comment>
<keyword evidence="4 5" id="KW-0472">Membrane</keyword>
<name>A0A941IPR1_9ACTN</name>
<organism evidence="6 7">
    <name type="scientific">Actinospica durhamensis</name>
    <dbReference type="NCBI Taxonomy" id="1508375"/>
    <lineage>
        <taxon>Bacteria</taxon>
        <taxon>Bacillati</taxon>
        <taxon>Actinomycetota</taxon>
        <taxon>Actinomycetes</taxon>
        <taxon>Catenulisporales</taxon>
        <taxon>Actinospicaceae</taxon>
        <taxon>Actinospica</taxon>
    </lineage>
</organism>
<dbReference type="Gene3D" id="1.20.1740.10">
    <property type="entry name" value="Amino acid/polyamine transporter I"/>
    <property type="match status" value="1"/>
</dbReference>
<evidence type="ECO:0000256" key="2">
    <source>
        <dbReference type="ARBA" id="ARBA00022692"/>
    </source>
</evidence>
<sequence length="146" mass="15007">MSVADAVAVAAVVICLGTVNAFVASVSRLGYALARDGWGPRLLARRTARQVPYRAILAVGLIGAGGLCGAAVFGWGTDQIVFIPSTLVLATYLLGVAAAARLFTGRLRLLAAATIVPLLVTVPFAGWRLLLPAAIAAVVLAIRATR</sequence>
<evidence type="ECO:0000313" key="6">
    <source>
        <dbReference type="EMBL" id="MBR7833382.1"/>
    </source>
</evidence>
<reference evidence="6" key="1">
    <citation type="submission" date="2021-04" db="EMBL/GenBank/DDBJ databases">
        <title>Genome based classification of Actinospica acidithermotolerans sp. nov., an actinobacterium isolated from an Indonesian hot spring.</title>
        <authorList>
            <person name="Kusuma A.B."/>
            <person name="Putra K.E."/>
            <person name="Nafisah S."/>
            <person name="Loh J."/>
            <person name="Nouioui I."/>
            <person name="Goodfellow M."/>
        </authorList>
    </citation>
    <scope>NUCLEOTIDE SEQUENCE</scope>
    <source>
        <strain evidence="6">CSCA 57</strain>
    </source>
</reference>
<dbReference type="GO" id="GO:0016020">
    <property type="term" value="C:membrane"/>
    <property type="evidence" value="ECO:0007669"/>
    <property type="project" value="UniProtKB-SubCell"/>
</dbReference>
<evidence type="ECO:0000256" key="5">
    <source>
        <dbReference type="SAM" id="Phobius"/>
    </source>
</evidence>
<keyword evidence="7" id="KW-1185">Reference proteome</keyword>